<gene>
    <name evidence="1" type="ORF">HCR_04890</name>
</gene>
<reference evidence="1 2" key="1">
    <citation type="submission" date="2023-03" db="EMBL/GenBank/DDBJ databases">
        <title>Description of Hydrogenimonas sp. ISO32.</title>
        <authorList>
            <person name="Mino S."/>
            <person name="Fukazawa S."/>
            <person name="Sawabe T."/>
        </authorList>
    </citation>
    <scope>NUCLEOTIDE SEQUENCE [LARGE SCALE GENOMIC DNA]</scope>
    <source>
        <strain evidence="1 2">ISO32</strain>
    </source>
</reference>
<dbReference type="Proteomes" id="UP001321445">
    <property type="component" value="Chromosome"/>
</dbReference>
<dbReference type="RefSeq" id="WP_286337380.1">
    <property type="nucleotide sequence ID" value="NZ_AP027370.1"/>
</dbReference>
<sequence>MPKSILAIFLLNLSLFAGMLSFDHIETTLLLKKERTPVNVEISLVLQGRDIEENEIQLMDVVQTAVGSFWAETLVTSSGKEQFKKMIIDLADKKYGIEVDFVYLQNIKIETCTLEKIRQILNNARR</sequence>
<proteinExistence type="predicted"/>
<evidence type="ECO:0000313" key="2">
    <source>
        <dbReference type="Proteomes" id="UP001321445"/>
    </source>
</evidence>
<dbReference type="EMBL" id="AP027370">
    <property type="protein sequence ID" value="BDY12177.1"/>
    <property type="molecule type" value="Genomic_DNA"/>
</dbReference>
<name>A0ABM8FIT0_9BACT</name>
<organism evidence="1 2">
    <name type="scientific">Hydrogenimonas cancrithermarum</name>
    <dbReference type="NCBI Taxonomy" id="2993563"/>
    <lineage>
        <taxon>Bacteria</taxon>
        <taxon>Pseudomonadati</taxon>
        <taxon>Campylobacterota</taxon>
        <taxon>Epsilonproteobacteria</taxon>
        <taxon>Campylobacterales</taxon>
        <taxon>Hydrogenimonadaceae</taxon>
        <taxon>Hydrogenimonas</taxon>
    </lineage>
</organism>
<protein>
    <submittedName>
        <fullName evidence="1">Uncharacterized protein</fullName>
    </submittedName>
</protein>
<keyword evidence="2" id="KW-1185">Reference proteome</keyword>
<evidence type="ECO:0000313" key="1">
    <source>
        <dbReference type="EMBL" id="BDY12177.1"/>
    </source>
</evidence>
<accession>A0ABM8FIT0</accession>